<evidence type="ECO:0000259" key="3">
    <source>
        <dbReference type="PROSITE" id="PS50158"/>
    </source>
</evidence>
<dbReference type="InterPro" id="IPR036875">
    <property type="entry name" value="Znf_CCHC_sf"/>
</dbReference>
<evidence type="ECO:0000313" key="5">
    <source>
        <dbReference type="Proteomes" id="UP001231189"/>
    </source>
</evidence>
<protein>
    <recommendedName>
        <fullName evidence="3">CCHC-type domain-containing protein</fullName>
    </recommendedName>
</protein>
<dbReference type="PROSITE" id="PS50158">
    <property type="entry name" value="ZF_CCHC"/>
    <property type="match status" value="1"/>
</dbReference>
<dbReference type="SMART" id="SM00343">
    <property type="entry name" value="ZnF_C2HC"/>
    <property type="match status" value="1"/>
</dbReference>
<dbReference type="GO" id="GO:0003676">
    <property type="term" value="F:nucleic acid binding"/>
    <property type="evidence" value="ECO:0007669"/>
    <property type="project" value="InterPro"/>
</dbReference>
<organism evidence="4 5">
    <name type="scientific">Lolium multiflorum</name>
    <name type="common">Italian ryegrass</name>
    <name type="synonym">Lolium perenne subsp. multiflorum</name>
    <dbReference type="NCBI Taxonomy" id="4521"/>
    <lineage>
        <taxon>Eukaryota</taxon>
        <taxon>Viridiplantae</taxon>
        <taxon>Streptophyta</taxon>
        <taxon>Embryophyta</taxon>
        <taxon>Tracheophyta</taxon>
        <taxon>Spermatophyta</taxon>
        <taxon>Magnoliopsida</taxon>
        <taxon>Liliopsida</taxon>
        <taxon>Poales</taxon>
        <taxon>Poaceae</taxon>
        <taxon>BOP clade</taxon>
        <taxon>Pooideae</taxon>
        <taxon>Poodae</taxon>
        <taxon>Poeae</taxon>
        <taxon>Poeae Chloroplast Group 2 (Poeae type)</taxon>
        <taxon>Loliodinae</taxon>
        <taxon>Loliinae</taxon>
        <taxon>Lolium</taxon>
    </lineage>
</organism>
<dbReference type="AlphaFoldDB" id="A0AAD8R2X4"/>
<dbReference type="SUPFAM" id="SSF57756">
    <property type="entry name" value="Retrovirus zinc finger-like domains"/>
    <property type="match status" value="1"/>
</dbReference>
<dbReference type="Pfam" id="PF00098">
    <property type="entry name" value="zf-CCHC"/>
    <property type="match status" value="1"/>
</dbReference>
<evidence type="ECO:0000313" key="4">
    <source>
        <dbReference type="EMBL" id="KAK1613920.1"/>
    </source>
</evidence>
<dbReference type="InterPro" id="IPR001878">
    <property type="entry name" value="Znf_CCHC"/>
</dbReference>
<feature type="domain" description="CCHC-type" evidence="3">
    <location>
        <begin position="62"/>
        <end position="76"/>
    </location>
</feature>
<dbReference type="GO" id="GO:0008270">
    <property type="term" value="F:zinc ion binding"/>
    <property type="evidence" value="ECO:0007669"/>
    <property type="project" value="UniProtKB-KW"/>
</dbReference>
<accession>A0AAD8R2X4</accession>
<comment type="caution">
    <text evidence="4">The sequence shown here is derived from an EMBL/GenBank/DDBJ whole genome shotgun (WGS) entry which is preliminary data.</text>
</comment>
<keyword evidence="5" id="KW-1185">Reference proteome</keyword>
<feature type="region of interest" description="Disordered" evidence="2">
    <location>
        <begin position="613"/>
        <end position="646"/>
    </location>
</feature>
<dbReference type="InterPro" id="IPR021109">
    <property type="entry name" value="Peptidase_aspartic_dom_sf"/>
</dbReference>
<dbReference type="PANTHER" id="PTHR35046">
    <property type="entry name" value="ZINC KNUCKLE (CCHC-TYPE) FAMILY PROTEIN"/>
    <property type="match status" value="1"/>
</dbReference>
<sequence>MHIEHAKMTDTINILAMERKALRHQHAEKDYLIARLRVKIASLELLIPIPNHAPRGKSTVTCYECGVTGHYSNKCPMKAANNAPRTGSNVVPLTSGDKSTVTCYECGIQAMVSSRFGDVGEFPGDVLGMKCTLSKKSSYVFNDYLDCLKGEQRPPSSLRWYLHRLATVQEYEDWERNMELGFARCRTYKRKFNSSYAFYLAIRRVDEALERCWEDAVDRGEFAETWEDYKTFLRSGFVVPYMEESVQPSRVVHAIEKVDKCIVPIKEIVPLPTVTKVEVKSLEERKLGSDTKSAVVTVEEDVPLSGLNMQLKKVHGDACKTVDKVQRWSLFQTQCIIKGNACKLMIDGGSCTNGISKAMVAALGLSTWRLPEPKRLEWLNSCGMLKITHKVRVPFTVDEYVDEIECDVLPLEVCGLLLGRPWQYDRNVTHAGRANTYSFMHGGKQRTLKPMGDDHIKSDVELVVRKEKLHKPKVQQEVHDVPSIDVGDVSAKPVDDKQVLVGDKPDEATLVVDVDVTTCAIVPVCVDWTKSNLGHLCIPGTLAPPSASVPPSAPLPLDLHDHAMLMPATMITTLPTLTLVLLSLSHHVPELALTPTYLLVQALSRGDVCIDQTGPCPRRPEHARVGMDALTGTTERDVSPSPPSSP</sequence>
<proteinExistence type="predicted"/>
<dbReference type="Proteomes" id="UP001231189">
    <property type="component" value="Unassembled WGS sequence"/>
</dbReference>
<dbReference type="Gene3D" id="4.10.60.10">
    <property type="entry name" value="Zinc finger, CCHC-type"/>
    <property type="match status" value="1"/>
</dbReference>
<keyword evidence="1" id="KW-0479">Metal-binding</keyword>
<gene>
    <name evidence="4" type="ORF">QYE76_019437</name>
</gene>
<dbReference type="PANTHER" id="PTHR35046:SF26">
    <property type="entry name" value="RNA-DIRECTED DNA POLYMERASE"/>
    <property type="match status" value="1"/>
</dbReference>
<reference evidence="4" key="1">
    <citation type="submission" date="2023-07" db="EMBL/GenBank/DDBJ databases">
        <title>A chromosome-level genome assembly of Lolium multiflorum.</title>
        <authorList>
            <person name="Chen Y."/>
            <person name="Copetti D."/>
            <person name="Kolliker R."/>
            <person name="Studer B."/>
        </authorList>
    </citation>
    <scope>NUCLEOTIDE SEQUENCE</scope>
    <source>
        <strain evidence="4">02402/16</strain>
        <tissue evidence="4">Leaf</tissue>
    </source>
</reference>
<evidence type="ECO:0000256" key="2">
    <source>
        <dbReference type="SAM" id="MobiDB-lite"/>
    </source>
</evidence>
<dbReference type="EMBL" id="JAUUTY010000006">
    <property type="protein sequence ID" value="KAK1613920.1"/>
    <property type="molecule type" value="Genomic_DNA"/>
</dbReference>
<name>A0AAD8R2X4_LOLMU</name>
<dbReference type="CDD" id="cd00303">
    <property type="entry name" value="retropepsin_like"/>
    <property type="match status" value="1"/>
</dbReference>
<keyword evidence="1" id="KW-0862">Zinc</keyword>
<evidence type="ECO:0000256" key="1">
    <source>
        <dbReference type="PROSITE-ProRule" id="PRU00047"/>
    </source>
</evidence>
<keyword evidence="1" id="KW-0863">Zinc-finger</keyword>
<dbReference type="Gene3D" id="2.40.70.10">
    <property type="entry name" value="Acid Proteases"/>
    <property type="match status" value="1"/>
</dbReference>